<feature type="transmembrane region" description="Helical" evidence="2">
    <location>
        <begin position="552"/>
        <end position="573"/>
    </location>
</feature>
<sequence length="576" mass="62684">MIDSANQRYSSDSLAAAFVAANCMTLALLSIHYLVAYKPRRDAMDSVVLEWPRRCFRQLTASVLGTPAGKESSGFSGIAPSMEGWLRMCLVNVADMQAILGFKLLHELYEAVDAEISAAQWQFLMHLAWFPAIACMCSISVLSPPSATNGRGDAHEWPRLGRAVALAALLGSMLVGTAPTFFFNWEYGRQEASAAALGTDARRFLFDLAGELRRFRGGEGSAASLSETHGFQLAAFSVVALMSVAILVLAKAISAPSKEEEKKECPSQQTKSSGTTVSRWLGVQRGGIHLEDLEDVESSLSLVDARPNPRTFGGILSDAAVFFVRFNLDLLTSRLAEIFLLLVLLAWGVARLYGSMRKSEGQIPNGQALWSFSQQLPLALWVVPFVVATNSYLLPVNVSRPSSEYQCIGQSADEKETASQPITSGQKDGDDESAPAEENNTPSYPTPWMGVSLVCGSGLLLVMTFAFFAATFNMMMGFEPQFLVSEALFTRIGVIWVFFLGYPCACFATGLVAYTMERCWIRKRGGGMLPDATAMMDQVGGDEFSKWRVRDYLLLLVIGGAAHAFSVAVLLVMSMK</sequence>
<organism evidence="3 4">
    <name type="scientific">Apiospora hydei</name>
    <dbReference type="NCBI Taxonomy" id="1337664"/>
    <lineage>
        <taxon>Eukaryota</taxon>
        <taxon>Fungi</taxon>
        <taxon>Dikarya</taxon>
        <taxon>Ascomycota</taxon>
        <taxon>Pezizomycotina</taxon>
        <taxon>Sordariomycetes</taxon>
        <taxon>Xylariomycetidae</taxon>
        <taxon>Amphisphaeriales</taxon>
        <taxon>Apiosporaceae</taxon>
        <taxon>Apiospora</taxon>
    </lineage>
</organism>
<evidence type="ECO:0000256" key="2">
    <source>
        <dbReference type="SAM" id="Phobius"/>
    </source>
</evidence>
<name>A0ABR1V5T2_9PEZI</name>
<feature type="transmembrane region" description="Helical" evidence="2">
    <location>
        <begin position="14"/>
        <end position="35"/>
    </location>
</feature>
<reference evidence="3 4" key="1">
    <citation type="submission" date="2023-01" db="EMBL/GenBank/DDBJ databases">
        <title>Analysis of 21 Apiospora genomes using comparative genomics revels a genus with tremendous synthesis potential of carbohydrate active enzymes and secondary metabolites.</title>
        <authorList>
            <person name="Sorensen T."/>
        </authorList>
    </citation>
    <scope>NUCLEOTIDE SEQUENCE [LARGE SCALE GENOMIC DNA]</scope>
    <source>
        <strain evidence="3 4">CBS 114990</strain>
    </source>
</reference>
<feature type="transmembrane region" description="Helical" evidence="2">
    <location>
        <begin position="448"/>
        <end position="472"/>
    </location>
</feature>
<dbReference type="GeneID" id="92050693"/>
<accession>A0ABR1V5T2</accession>
<evidence type="ECO:0000256" key="1">
    <source>
        <dbReference type="SAM" id="MobiDB-lite"/>
    </source>
</evidence>
<gene>
    <name evidence="3" type="ORF">PG997_013319</name>
</gene>
<comment type="caution">
    <text evidence="3">The sequence shown here is derived from an EMBL/GenBank/DDBJ whole genome shotgun (WGS) entry which is preliminary data.</text>
</comment>
<feature type="transmembrane region" description="Helical" evidence="2">
    <location>
        <begin position="233"/>
        <end position="253"/>
    </location>
</feature>
<feature type="region of interest" description="Disordered" evidence="1">
    <location>
        <begin position="410"/>
        <end position="443"/>
    </location>
</feature>
<feature type="transmembrane region" description="Helical" evidence="2">
    <location>
        <begin position="123"/>
        <end position="142"/>
    </location>
</feature>
<feature type="transmembrane region" description="Helical" evidence="2">
    <location>
        <begin position="163"/>
        <end position="183"/>
    </location>
</feature>
<evidence type="ECO:0008006" key="5">
    <source>
        <dbReference type="Google" id="ProtNLM"/>
    </source>
</evidence>
<keyword evidence="2" id="KW-0472">Membrane</keyword>
<feature type="transmembrane region" description="Helical" evidence="2">
    <location>
        <begin position="492"/>
        <end position="514"/>
    </location>
</feature>
<dbReference type="Proteomes" id="UP001433268">
    <property type="component" value="Unassembled WGS sequence"/>
</dbReference>
<keyword evidence="2" id="KW-0812">Transmembrane</keyword>
<evidence type="ECO:0000313" key="4">
    <source>
        <dbReference type="Proteomes" id="UP001433268"/>
    </source>
</evidence>
<keyword evidence="2" id="KW-1133">Transmembrane helix</keyword>
<protein>
    <recommendedName>
        <fullName evidence="5">Transmembrane protein</fullName>
    </recommendedName>
</protein>
<feature type="transmembrane region" description="Helical" evidence="2">
    <location>
        <begin position="335"/>
        <end position="354"/>
    </location>
</feature>
<dbReference type="EMBL" id="JAQQWN010000009">
    <property type="protein sequence ID" value="KAK8066572.1"/>
    <property type="molecule type" value="Genomic_DNA"/>
</dbReference>
<dbReference type="RefSeq" id="XP_066663325.1">
    <property type="nucleotide sequence ID" value="XM_066817633.1"/>
</dbReference>
<evidence type="ECO:0000313" key="3">
    <source>
        <dbReference type="EMBL" id="KAK8066572.1"/>
    </source>
</evidence>
<proteinExistence type="predicted"/>
<keyword evidence="4" id="KW-1185">Reference proteome</keyword>